<dbReference type="InterPro" id="IPR000825">
    <property type="entry name" value="SUF_FeS_clus_asmbl_SufBD_core"/>
</dbReference>
<dbReference type="PANTHER" id="PTHR43575:SF1">
    <property type="entry name" value="PROTEIN ABCI7, CHLOROPLASTIC"/>
    <property type="match status" value="1"/>
</dbReference>
<organism evidence="2 3">
    <name type="scientific">Candidatus Woykebacteria bacterium RIFCSPHIGHO2_02_FULL_43_16b</name>
    <dbReference type="NCBI Taxonomy" id="1802601"/>
    <lineage>
        <taxon>Bacteria</taxon>
        <taxon>Candidatus Woykeibacteriota</taxon>
    </lineage>
</organism>
<protein>
    <recommendedName>
        <fullName evidence="1">SUF system FeS cluster assembly SufBD core domain-containing protein</fullName>
    </recommendedName>
</protein>
<dbReference type="EMBL" id="MHCX01000020">
    <property type="protein sequence ID" value="OGY29623.1"/>
    <property type="molecule type" value="Genomic_DNA"/>
</dbReference>
<reference evidence="2 3" key="1">
    <citation type="journal article" date="2016" name="Nat. Commun.">
        <title>Thousands of microbial genomes shed light on interconnected biogeochemical processes in an aquifer system.</title>
        <authorList>
            <person name="Anantharaman K."/>
            <person name="Brown C.T."/>
            <person name="Hug L.A."/>
            <person name="Sharon I."/>
            <person name="Castelle C.J."/>
            <person name="Probst A.J."/>
            <person name="Thomas B.C."/>
            <person name="Singh A."/>
            <person name="Wilkins M.J."/>
            <person name="Karaoz U."/>
            <person name="Brodie E.L."/>
            <person name="Williams K.H."/>
            <person name="Hubbard S.S."/>
            <person name="Banfield J.F."/>
        </authorList>
    </citation>
    <scope>NUCLEOTIDE SEQUENCE [LARGE SCALE GENOMIC DNA]</scope>
</reference>
<sequence length="236" mass="26414">MNYLLTDAKDNLELRVTKNQKHYVLEKLLDYDKEVTSSTKIVIEENGEVYYFLLLSGGSQVSKSIEIVLKGDFSKATILGVYLGEKDQKYHLRVVSNHQGSDSRALTWINGVLYGQSSSNFDGMVKIDSGLHRVNSYLANHVLILGDEASANAIPSLEIESDDVKCSHEATVGQVGDAEMFYLQSRGLTADQAEKLLTQGFFESVTSKIENKEFRLKVSEFMERNSKDVISNKITQ</sequence>
<dbReference type="GO" id="GO:0016226">
    <property type="term" value="P:iron-sulfur cluster assembly"/>
    <property type="evidence" value="ECO:0007669"/>
    <property type="project" value="InterPro"/>
</dbReference>
<gene>
    <name evidence="2" type="ORF">A3J50_00220</name>
</gene>
<evidence type="ECO:0000313" key="2">
    <source>
        <dbReference type="EMBL" id="OGY29623.1"/>
    </source>
</evidence>
<dbReference type="InterPro" id="IPR055346">
    <property type="entry name" value="Fe-S_cluster_assembly_SufBD"/>
</dbReference>
<dbReference type="SUPFAM" id="SSF101960">
    <property type="entry name" value="Stabilizer of iron transporter SufD"/>
    <property type="match status" value="1"/>
</dbReference>
<feature type="domain" description="SUF system FeS cluster assembly SufBD core" evidence="1">
    <location>
        <begin position="36"/>
        <end position="201"/>
    </location>
</feature>
<dbReference type="PANTHER" id="PTHR43575">
    <property type="entry name" value="PROTEIN ABCI7, CHLOROPLASTIC"/>
    <property type="match status" value="1"/>
</dbReference>
<dbReference type="Proteomes" id="UP000177821">
    <property type="component" value="Unassembled WGS sequence"/>
</dbReference>
<proteinExistence type="predicted"/>
<evidence type="ECO:0000259" key="1">
    <source>
        <dbReference type="Pfam" id="PF01458"/>
    </source>
</evidence>
<comment type="caution">
    <text evidence="2">The sequence shown here is derived from an EMBL/GenBank/DDBJ whole genome shotgun (WGS) entry which is preliminary data.</text>
</comment>
<dbReference type="InterPro" id="IPR037284">
    <property type="entry name" value="SUF_FeS_clus_asmbl_SufBD_sf"/>
</dbReference>
<dbReference type="Pfam" id="PF01458">
    <property type="entry name" value="SUFBD_core"/>
    <property type="match status" value="1"/>
</dbReference>
<evidence type="ECO:0000313" key="3">
    <source>
        <dbReference type="Proteomes" id="UP000177821"/>
    </source>
</evidence>
<name>A0A1G1WPK3_9BACT</name>
<accession>A0A1G1WPK3</accession>
<dbReference type="AlphaFoldDB" id="A0A1G1WPK3"/>